<dbReference type="EMBL" id="JAMTCO010000003">
    <property type="protein sequence ID" value="MCP2268628.1"/>
    <property type="molecule type" value="Genomic_DNA"/>
</dbReference>
<accession>A0ABT1I7N8</accession>
<dbReference type="InterPro" id="IPR050792">
    <property type="entry name" value="ADP-ribosylglycohydrolase"/>
</dbReference>
<dbReference type="Proteomes" id="UP001205185">
    <property type="component" value="Unassembled WGS sequence"/>
</dbReference>
<evidence type="ECO:0000313" key="1">
    <source>
        <dbReference type="EMBL" id="MCP2268628.1"/>
    </source>
</evidence>
<dbReference type="PANTHER" id="PTHR16222">
    <property type="entry name" value="ADP-RIBOSYLGLYCOHYDROLASE"/>
    <property type="match status" value="1"/>
</dbReference>
<sequence>MNPDRRLRALNSLHGLALGDALGSQFFVPDNRPHLTARTEPPGPWQWTDDAEMACSVFAELDRHGRVDQDHLAASFAQHHDFDRGYGPAVNRMLRLIRTGESWRSLAPALFDGAGSWGNGAAMRVAPLGAWFADDLALAASEAALSATVTHTHPEAVAGAVAVAVAAAVAARGTDDLLAEVLPHIPPSALRDAVDHARTVSTGAAEQLGNGRHTSALDTVPFALWVAAHHPDDYAAAFWTTATAGGDVDTTCAIVGGIVAAPPPPHWLAKCEPLPAWAGV</sequence>
<dbReference type="RefSeq" id="WP_253885547.1">
    <property type="nucleotide sequence ID" value="NZ_BAAAVB010000001.1"/>
</dbReference>
<dbReference type="InterPro" id="IPR036705">
    <property type="entry name" value="Ribosyl_crysJ1_sf"/>
</dbReference>
<proteinExistence type="predicted"/>
<protein>
    <submittedName>
        <fullName evidence="1">ADP-ribosylglycohydrolase</fullName>
    </submittedName>
</protein>
<dbReference type="Pfam" id="PF03747">
    <property type="entry name" value="ADP_ribosyl_GH"/>
    <property type="match status" value="1"/>
</dbReference>
<keyword evidence="2" id="KW-1185">Reference proteome</keyword>
<name>A0ABT1I7N8_9PSEU</name>
<reference evidence="1 2" key="1">
    <citation type="submission" date="2022-06" db="EMBL/GenBank/DDBJ databases">
        <title>Genomic Encyclopedia of Archaeal and Bacterial Type Strains, Phase II (KMG-II): from individual species to whole genera.</title>
        <authorList>
            <person name="Goeker M."/>
        </authorList>
    </citation>
    <scope>NUCLEOTIDE SEQUENCE [LARGE SCALE GENOMIC DNA]</scope>
    <source>
        <strain evidence="1 2">DSM 44255</strain>
    </source>
</reference>
<dbReference type="SUPFAM" id="SSF101478">
    <property type="entry name" value="ADP-ribosylglycohydrolase"/>
    <property type="match status" value="1"/>
</dbReference>
<evidence type="ECO:0000313" key="2">
    <source>
        <dbReference type="Proteomes" id="UP001205185"/>
    </source>
</evidence>
<comment type="caution">
    <text evidence="1">The sequence shown here is derived from an EMBL/GenBank/DDBJ whole genome shotgun (WGS) entry which is preliminary data.</text>
</comment>
<dbReference type="Gene3D" id="1.10.4080.10">
    <property type="entry name" value="ADP-ribosylation/Crystallin J1"/>
    <property type="match status" value="1"/>
</dbReference>
<gene>
    <name evidence="1" type="ORF">LV75_001115</name>
</gene>
<dbReference type="PANTHER" id="PTHR16222:SF12">
    <property type="entry name" value="ADP-RIBOSYLGLYCOHYDROLASE-RELATED"/>
    <property type="match status" value="1"/>
</dbReference>
<dbReference type="InterPro" id="IPR005502">
    <property type="entry name" value="Ribosyl_crysJ1"/>
</dbReference>
<organism evidence="1 2">
    <name type="scientific">Actinokineospora diospyrosa</name>
    <dbReference type="NCBI Taxonomy" id="103728"/>
    <lineage>
        <taxon>Bacteria</taxon>
        <taxon>Bacillati</taxon>
        <taxon>Actinomycetota</taxon>
        <taxon>Actinomycetes</taxon>
        <taxon>Pseudonocardiales</taxon>
        <taxon>Pseudonocardiaceae</taxon>
        <taxon>Actinokineospora</taxon>
    </lineage>
</organism>